<accession>K3WBG2</accession>
<dbReference type="InParanoid" id="K3WBG2"/>
<dbReference type="AlphaFoldDB" id="K3WBG2"/>
<organism evidence="2 3">
    <name type="scientific">Globisporangium ultimum (strain ATCC 200006 / CBS 805.95 / DAOM BR144)</name>
    <name type="common">Pythium ultimum</name>
    <dbReference type="NCBI Taxonomy" id="431595"/>
    <lineage>
        <taxon>Eukaryota</taxon>
        <taxon>Sar</taxon>
        <taxon>Stramenopiles</taxon>
        <taxon>Oomycota</taxon>
        <taxon>Peronosporomycetes</taxon>
        <taxon>Pythiales</taxon>
        <taxon>Pythiaceae</taxon>
        <taxon>Globisporangium</taxon>
    </lineage>
</organism>
<dbReference type="Proteomes" id="UP000019132">
    <property type="component" value="Unassembled WGS sequence"/>
</dbReference>
<name>K3WBG2_GLOUD</name>
<dbReference type="HOGENOM" id="CLU_1672787_0_0_1"/>
<proteinExistence type="predicted"/>
<keyword evidence="1" id="KW-0472">Membrane</keyword>
<reference evidence="3" key="1">
    <citation type="journal article" date="2010" name="Genome Biol.">
        <title>Genome sequence of the necrotrophic plant pathogen Pythium ultimum reveals original pathogenicity mechanisms and effector repertoire.</title>
        <authorList>
            <person name="Levesque C.A."/>
            <person name="Brouwer H."/>
            <person name="Cano L."/>
            <person name="Hamilton J.P."/>
            <person name="Holt C."/>
            <person name="Huitema E."/>
            <person name="Raffaele S."/>
            <person name="Robideau G.P."/>
            <person name="Thines M."/>
            <person name="Win J."/>
            <person name="Zerillo M.M."/>
            <person name="Beakes G.W."/>
            <person name="Boore J.L."/>
            <person name="Busam D."/>
            <person name="Dumas B."/>
            <person name="Ferriera S."/>
            <person name="Fuerstenberg S.I."/>
            <person name="Gachon C.M."/>
            <person name="Gaulin E."/>
            <person name="Govers F."/>
            <person name="Grenville-Briggs L."/>
            <person name="Horner N."/>
            <person name="Hostetler J."/>
            <person name="Jiang R.H."/>
            <person name="Johnson J."/>
            <person name="Krajaejun T."/>
            <person name="Lin H."/>
            <person name="Meijer H.J."/>
            <person name="Moore B."/>
            <person name="Morris P."/>
            <person name="Phuntmart V."/>
            <person name="Puiu D."/>
            <person name="Shetty J."/>
            <person name="Stajich J.E."/>
            <person name="Tripathy S."/>
            <person name="Wawra S."/>
            <person name="van West P."/>
            <person name="Whitty B.R."/>
            <person name="Coutinho P.M."/>
            <person name="Henrissat B."/>
            <person name="Martin F."/>
            <person name="Thomas P.D."/>
            <person name="Tyler B.M."/>
            <person name="De Vries R.P."/>
            <person name="Kamoun S."/>
            <person name="Yandell M."/>
            <person name="Tisserat N."/>
            <person name="Buell C.R."/>
        </authorList>
    </citation>
    <scope>NUCLEOTIDE SEQUENCE</scope>
    <source>
        <strain evidence="3">DAOM:BR144</strain>
    </source>
</reference>
<reference evidence="3" key="2">
    <citation type="submission" date="2010-04" db="EMBL/GenBank/DDBJ databases">
        <authorList>
            <person name="Buell R."/>
            <person name="Hamilton J."/>
            <person name="Hostetler J."/>
        </authorList>
    </citation>
    <scope>NUCLEOTIDE SEQUENCE [LARGE SCALE GENOMIC DNA]</scope>
    <source>
        <strain evidence="3">DAOM:BR144</strain>
    </source>
</reference>
<keyword evidence="1" id="KW-0812">Transmembrane</keyword>
<reference evidence="2" key="3">
    <citation type="submission" date="2014-11" db="UniProtKB">
        <authorList>
            <consortium name="EnsemblProtists"/>
        </authorList>
    </citation>
    <scope>IDENTIFICATION</scope>
    <source>
        <strain evidence="2">DAOM BR144</strain>
    </source>
</reference>
<evidence type="ECO:0000313" key="3">
    <source>
        <dbReference type="Proteomes" id="UP000019132"/>
    </source>
</evidence>
<protein>
    <submittedName>
        <fullName evidence="2">Uncharacterized protein</fullName>
    </submittedName>
</protein>
<keyword evidence="3" id="KW-1185">Reference proteome</keyword>
<dbReference type="EnsemblProtists" id="PYU1_T002303">
    <property type="protein sequence ID" value="PYU1_T002303"/>
    <property type="gene ID" value="PYU1_G002300"/>
</dbReference>
<feature type="transmembrane region" description="Helical" evidence="1">
    <location>
        <begin position="105"/>
        <end position="124"/>
    </location>
</feature>
<keyword evidence="1" id="KW-1133">Transmembrane helix</keyword>
<evidence type="ECO:0000313" key="2">
    <source>
        <dbReference type="EnsemblProtists" id="PYU1_T002303"/>
    </source>
</evidence>
<sequence>MPIRRLEATSLGNLLCHLPSDRRANAALLQSAQSPRQVTVPIGPSVLFLCLMHWLRLRITVSGWFEFDGRITTLIPSDEVDNLKLLDSFTAKLAPHANSNLKSLFFIKIAVLAVNLVPFIWSWVASRSPQATEHTSRVENALAIHIARVGGLGRSLAS</sequence>
<evidence type="ECO:0000256" key="1">
    <source>
        <dbReference type="SAM" id="Phobius"/>
    </source>
</evidence>
<dbReference type="VEuPathDB" id="FungiDB:PYU1_G002300"/>